<dbReference type="Proteomes" id="UP001348817">
    <property type="component" value="Plasmid pFA12"/>
</dbReference>
<geneLocation type="plasmid" evidence="1 2">
    <name>pFA12</name>
</geneLocation>
<dbReference type="KEGG" id="fax:FUAX_55360"/>
<dbReference type="EMBL" id="AP025326">
    <property type="protein sequence ID" value="BDD13104.1"/>
    <property type="molecule type" value="Genomic_DNA"/>
</dbReference>
<dbReference type="RefSeq" id="WP_338396308.1">
    <property type="nucleotide sequence ID" value="NZ_AP025326.1"/>
</dbReference>
<protein>
    <submittedName>
        <fullName evidence="1">Uncharacterized protein</fullName>
    </submittedName>
</protein>
<sequence length="199" mass="23568">MVPFQFSSHLLAETWGTDTLTYVSTIYNACMSESETDLEHEIKLRAYSENLAPEYWQSRMKNGNNHQIPDRIGWNAIRNRHKDELKQIAYNFFASIFQAQNAESWEEVELMVSPKFMQEFFADNPSMIFKKDNRKNKSEEGLKASGKWLKQFVEELILNDTTFSKSIVEDKFISAFEKYVLFNLYIKREEYGFEYLNTK</sequence>
<keyword evidence="2" id="KW-1185">Reference proteome</keyword>
<name>A0AAU9D3E8_9BACT</name>
<dbReference type="AlphaFoldDB" id="A0AAU9D3E8"/>
<accession>A0AAU9D3E8</accession>
<proteinExistence type="predicted"/>
<gene>
    <name evidence="1" type="ORF">FUAX_55360</name>
</gene>
<reference evidence="1 2" key="1">
    <citation type="submission" date="2021-12" db="EMBL/GenBank/DDBJ databases">
        <title>Genome sequencing of bacteria with rrn-lacking chromosome and rrn-plasmid.</title>
        <authorList>
            <person name="Anda M."/>
            <person name="Iwasaki W."/>
        </authorList>
    </citation>
    <scope>NUCLEOTIDE SEQUENCE [LARGE SCALE GENOMIC DNA]</scope>
    <source>
        <strain evidence="1 2">DSM 100852</strain>
        <plasmid evidence="1 2">pFA12</plasmid>
    </source>
</reference>
<evidence type="ECO:0000313" key="1">
    <source>
        <dbReference type="EMBL" id="BDD13104.1"/>
    </source>
</evidence>
<evidence type="ECO:0000313" key="2">
    <source>
        <dbReference type="Proteomes" id="UP001348817"/>
    </source>
</evidence>
<organism evidence="1 2">
    <name type="scientific">Fulvitalea axinellae</name>
    <dbReference type="NCBI Taxonomy" id="1182444"/>
    <lineage>
        <taxon>Bacteria</taxon>
        <taxon>Pseudomonadati</taxon>
        <taxon>Bacteroidota</taxon>
        <taxon>Cytophagia</taxon>
        <taxon>Cytophagales</taxon>
        <taxon>Persicobacteraceae</taxon>
        <taxon>Fulvitalea</taxon>
    </lineage>
</organism>
<keyword evidence="1" id="KW-0614">Plasmid</keyword>